<dbReference type="GeneID" id="9230730"/>
<gene>
    <name evidence="2" type="ORF">MCYG_01526</name>
</gene>
<sequence>MKMPPNLRNVPGQDIRMSFADVFKSSKVLKAERDMVARKYQSLAANPNKQREQLRAENKRLADLHAAMAQLTTNNGRQPKANSTPPAPPPAPPPPIVLPPGVVPPSVVPRNNEARSWTDQDNEQLMKLKQDNTSWRAIAVAMKWPVHELKERWRAIKPEPPEEPKPEKGEVKTESPENKKKVAFTESTKEKKTSKESSKKVMCYTDESLSMEEAILLNKLADKYNKEMWLRISSKFFDKTGKRLDPEEARRHIRPS</sequence>
<dbReference type="VEuPathDB" id="FungiDB:MCYG_01526"/>
<dbReference type="EMBL" id="DS995702">
    <property type="protein sequence ID" value="EEQ28707.1"/>
    <property type="molecule type" value="Genomic_DNA"/>
</dbReference>
<protein>
    <recommendedName>
        <fullName evidence="4">Myb-like domain-containing protein</fullName>
    </recommendedName>
</protein>
<dbReference type="RefSeq" id="XP_002848592.1">
    <property type="nucleotide sequence ID" value="XM_002848546.1"/>
</dbReference>
<organism evidence="2 3">
    <name type="scientific">Arthroderma otae (strain ATCC MYA-4605 / CBS 113480)</name>
    <name type="common">Microsporum canis</name>
    <dbReference type="NCBI Taxonomy" id="554155"/>
    <lineage>
        <taxon>Eukaryota</taxon>
        <taxon>Fungi</taxon>
        <taxon>Dikarya</taxon>
        <taxon>Ascomycota</taxon>
        <taxon>Pezizomycotina</taxon>
        <taxon>Eurotiomycetes</taxon>
        <taxon>Eurotiomycetidae</taxon>
        <taxon>Onygenales</taxon>
        <taxon>Arthrodermataceae</taxon>
        <taxon>Microsporum</taxon>
    </lineage>
</organism>
<evidence type="ECO:0000313" key="3">
    <source>
        <dbReference type="Proteomes" id="UP000002035"/>
    </source>
</evidence>
<accession>C5FHG7</accession>
<feature type="compositionally biased region" description="Basic and acidic residues" evidence="1">
    <location>
        <begin position="187"/>
        <end position="199"/>
    </location>
</feature>
<evidence type="ECO:0008006" key="4">
    <source>
        <dbReference type="Google" id="ProtNLM"/>
    </source>
</evidence>
<keyword evidence="3" id="KW-1185">Reference proteome</keyword>
<feature type="compositionally biased region" description="Pro residues" evidence="1">
    <location>
        <begin position="85"/>
        <end position="107"/>
    </location>
</feature>
<dbReference type="HOGENOM" id="CLU_1171342_0_0_1"/>
<dbReference type="OrthoDB" id="5427780at2759"/>
<dbReference type="OMA" id="KEMWLRI"/>
<dbReference type="STRING" id="554155.C5FHG7"/>
<feature type="compositionally biased region" description="Basic and acidic residues" evidence="1">
    <location>
        <begin position="155"/>
        <end position="180"/>
    </location>
</feature>
<dbReference type="AlphaFoldDB" id="C5FHG7"/>
<name>C5FHG7_ARTOC</name>
<reference evidence="3" key="1">
    <citation type="journal article" date="2012" name="MBio">
        <title>Comparative genome analysis of Trichophyton rubrum and related dermatophytes reveals candidate genes involved in infection.</title>
        <authorList>
            <person name="Martinez D.A."/>
            <person name="Oliver B.G."/>
            <person name="Graeser Y."/>
            <person name="Goldberg J.M."/>
            <person name="Li W."/>
            <person name="Martinez-Rossi N.M."/>
            <person name="Monod M."/>
            <person name="Shelest E."/>
            <person name="Barton R.C."/>
            <person name="Birch E."/>
            <person name="Brakhage A.A."/>
            <person name="Chen Z."/>
            <person name="Gurr S.J."/>
            <person name="Heiman D."/>
            <person name="Heitman J."/>
            <person name="Kosti I."/>
            <person name="Rossi A."/>
            <person name="Saif S."/>
            <person name="Samalova M."/>
            <person name="Saunders C.W."/>
            <person name="Shea T."/>
            <person name="Summerbell R.C."/>
            <person name="Xu J."/>
            <person name="Young S."/>
            <person name="Zeng Q."/>
            <person name="Birren B.W."/>
            <person name="Cuomo C.A."/>
            <person name="White T.C."/>
        </authorList>
    </citation>
    <scope>NUCLEOTIDE SEQUENCE [LARGE SCALE GENOMIC DNA]</scope>
    <source>
        <strain evidence="3">ATCC MYA-4605 / CBS 113480</strain>
    </source>
</reference>
<dbReference type="eggNOG" id="ENOG502QT5Q">
    <property type="taxonomic scope" value="Eukaryota"/>
</dbReference>
<feature type="region of interest" description="Disordered" evidence="1">
    <location>
        <begin position="155"/>
        <end position="200"/>
    </location>
</feature>
<dbReference type="Proteomes" id="UP000002035">
    <property type="component" value="Unassembled WGS sequence"/>
</dbReference>
<proteinExistence type="predicted"/>
<evidence type="ECO:0000313" key="2">
    <source>
        <dbReference type="EMBL" id="EEQ28707.1"/>
    </source>
</evidence>
<evidence type="ECO:0000256" key="1">
    <source>
        <dbReference type="SAM" id="MobiDB-lite"/>
    </source>
</evidence>
<feature type="region of interest" description="Disordered" evidence="1">
    <location>
        <begin position="66"/>
        <end position="118"/>
    </location>
</feature>
<feature type="compositionally biased region" description="Polar residues" evidence="1">
    <location>
        <begin position="70"/>
        <end position="84"/>
    </location>
</feature>